<evidence type="ECO:0000256" key="1">
    <source>
        <dbReference type="SAM" id="MobiDB-lite"/>
    </source>
</evidence>
<gene>
    <name evidence="2" type="ORF">K435DRAFT_894228</name>
</gene>
<reference evidence="2 3" key="1">
    <citation type="journal article" date="2019" name="Nat. Ecol. Evol.">
        <title>Megaphylogeny resolves global patterns of mushroom evolution.</title>
        <authorList>
            <person name="Varga T."/>
            <person name="Krizsan K."/>
            <person name="Foldi C."/>
            <person name="Dima B."/>
            <person name="Sanchez-Garcia M."/>
            <person name="Sanchez-Ramirez S."/>
            <person name="Szollosi G.J."/>
            <person name="Szarkandi J.G."/>
            <person name="Papp V."/>
            <person name="Albert L."/>
            <person name="Andreopoulos W."/>
            <person name="Angelini C."/>
            <person name="Antonin V."/>
            <person name="Barry K.W."/>
            <person name="Bougher N.L."/>
            <person name="Buchanan P."/>
            <person name="Buyck B."/>
            <person name="Bense V."/>
            <person name="Catcheside P."/>
            <person name="Chovatia M."/>
            <person name="Cooper J."/>
            <person name="Damon W."/>
            <person name="Desjardin D."/>
            <person name="Finy P."/>
            <person name="Geml J."/>
            <person name="Haridas S."/>
            <person name="Hughes K."/>
            <person name="Justo A."/>
            <person name="Karasinski D."/>
            <person name="Kautmanova I."/>
            <person name="Kiss B."/>
            <person name="Kocsube S."/>
            <person name="Kotiranta H."/>
            <person name="LaButti K.M."/>
            <person name="Lechner B.E."/>
            <person name="Liimatainen K."/>
            <person name="Lipzen A."/>
            <person name="Lukacs Z."/>
            <person name="Mihaltcheva S."/>
            <person name="Morgado L.N."/>
            <person name="Niskanen T."/>
            <person name="Noordeloos M.E."/>
            <person name="Ohm R.A."/>
            <person name="Ortiz-Santana B."/>
            <person name="Ovrebo C."/>
            <person name="Racz N."/>
            <person name="Riley R."/>
            <person name="Savchenko A."/>
            <person name="Shiryaev A."/>
            <person name="Soop K."/>
            <person name="Spirin V."/>
            <person name="Szebenyi C."/>
            <person name="Tomsovsky M."/>
            <person name="Tulloss R.E."/>
            <person name="Uehling J."/>
            <person name="Grigoriev I.V."/>
            <person name="Vagvolgyi C."/>
            <person name="Papp T."/>
            <person name="Martin F.M."/>
            <person name="Miettinen O."/>
            <person name="Hibbett D.S."/>
            <person name="Nagy L.G."/>
        </authorList>
    </citation>
    <scope>NUCLEOTIDE SEQUENCE [LARGE SCALE GENOMIC DNA]</scope>
    <source>
        <strain evidence="2 3">CBS 962.96</strain>
    </source>
</reference>
<proteinExistence type="predicted"/>
<dbReference type="OrthoDB" id="3012614at2759"/>
<organism evidence="2 3">
    <name type="scientific">Dendrothele bispora (strain CBS 962.96)</name>
    <dbReference type="NCBI Taxonomy" id="1314807"/>
    <lineage>
        <taxon>Eukaryota</taxon>
        <taxon>Fungi</taxon>
        <taxon>Dikarya</taxon>
        <taxon>Basidiomycota</taxon>
        <taxon>Agaricomycotina</taxon>
        <taxon>Agaricomycetes</taxon>
        <taxon>Agaricomycetidae</taxon>
        <taxon>Agaricales</taxon>
        <taxon>Agaricales incertae sedis</taxon>
        <taxon>Dendrothele</taxon>
    </lineage>
</organism>
<sequence>MPMFSSLRPNAQAKEKNQEIPSGFDWSHAKAALDLTVNIAEGTGLTPLKSVAGTVKNIVEIAETIKKNKESCVNIAKYSFELIEGLKKHVALVGSAQDLYYDADLSLA</sequence>
<name>A0A4S8M1N8_DENBC</name>
<evidence type="ECO:0000313" key="2">
    <source>
        <dbReference type="EMBL" id="THU95997.1"/>
    </source>
</evidence>
<feature type="region of interest" description="Disordered" evidence="1">
    <location>
        <begin position="1"/>
        <end position="20"/>
    </location>
</feature>
<accession>A0A4S8M1N8</accession>
<dbReference type="Proteomes" id="UP000297245">
    <property type="component" value="Unassembled WGS sequence"/>
</dbReference>
<dbReference type="EMBL" id="ML179187">
    <property type="protein sequence ID" value="THU95997.1"/>
    <property type="molecule type" value="Genomic_DNA"/>
</dbReference>
<evidence type="ECO:0000313" key="3">
    <source>
        <dbReference type="Proteomes" id="UP000297245"/>
    </source>
</evidence>
<protein>
    <submittedName>
        <fullName evidence="2">Uncharacterized protein</fullName>
    </submittedName>
</protein>
<keyword evidence="3" id="KW-1185">Reference proteome</keyword>
<dbReference type="AlphaFoldDB" id="A0A4S8M1N8"/>